<keyword evidence="2" id="KW-1185">Reference proteome</keyword>
<sequence length="72" mass="8129">MLCRAGPFFFNRKIFFFRSPFFMAGLRAAFVETARPFRNAPQMGGKKADYWASQDGVKTGAADGFLNRANKK</sequence>
<dbReference type="AlphaFoldDB" id="A0A975Q0N0"/>
<dbReference type="RefSeq" id="WP_212608646.1">
    <property type="nucleotide sequence ID" value="NZ_CP073910.1"/>
</dbReference>
<evidence type="ECO:0000313" key="1">
    <source>
        <dbReference type="EMBL" id="QUT04914.1"/>
    </source>
</evidence>
<evidence type="ECO:0000313" key="2">
    <source>
        <dbReference type="Proteomes" id="UP000681425"/>
    </source>
</evidence>
<accession>A0A975Q0N0</accession>
<name>A0A975Q0N0_9SPHN</name>
<organism evidence="1 2">
    <name type="scientific">Sphingobium phenoxybenzoativorans</name>
    <dbReference type="NCBI Taxonomy" id="1592790"/>
    <lineage>
        <taxon>Bacteria</taxon>
        <taxon>Pseudomonadati</taxon>
        <taxon>Pseudomonadota</taxon>
        <taxon>Alphaproteobacteria</taxon>
        <taxon>Sphingomonadales</taxon>
        <taxon>Sphingomonadaceae</taxon>
        <taxon>Sphingobium</taxon>
    </lineage>
</organism>
<dbReference type="Proteomes" id="UP000681425">
    <property type="component" value="Chromosome"/>
</dbReference>
<reference evidence="1" key="1">
    <citation type="submission" date="2021-04" db="EMBL/GenBank/DDBJ databases">
        <title>Isolation of p-tert-butylphenol degrading bacteria Sphingobium phenoxybenzoativorans Tas13 from active sludge.</title>
        <authorList>
            <person name="Li Y."/>
        </authorList>
    </citation>
    <scope>NUCLEOTIDE SEQUENCE</scope>
    <source>
        <strain evidence="1">Tas13</strain>
    </source>
</reference>
<dbReference type="KEGG" id="spph:KFK14_18095"/>
<proteinExistence type="predicted"/>
<protein>
    <submittedName>
        <fullName evidence="1">Uncharacterized protein</fullName>
    </submittedName>
</protein>
<gene>
    <name evidence="1" type="ORF">KFK14_18095</name>
</gene>
<dbReference type="EMBL" id="CP073910">
    <property type="protein sequence ID" value="QUT04914.1"/>
    <property type="molecule type" value="Genomic_DNA"/>
</dbReference>